<evidence type="ECO:0000313" key="1">
    <source>
        <dbReference type="EMBL" id="EMI57647.1"/>
    </source>
</evidence>
<accession>M5U862</accession>
<name>M5U862_9BACT</name>
<dbReference type="PATRIC" id="fig|1263870.3.peg.984"/>
<organism evidence="1 2">
    <name type="scientific">Rhodopirellula sallentina SM41</name>
    <dbReference type="NCBI Taxonomy" id="1263870"/>
    <lineage>
        <taxon>Bacteria</taxon>
        <taxon>Pseudomonadati</taxon>
        <taxon>Planctomycetota</taxon>
        <taxon>Planctomycetia</taxon>
        <taxon>Pirellulales</taxon>
        <taxon>Pirellulaceae</taxon>
        <taxon>Rhodopirellula</taxon>
    </lineage>
</organism>
<dbReference type="RefSeq" id="WP_008674836.1">
    <property type="nucleotide sequence ID" value="NZ_ANOH01000075.1"/>
</dbReference>
<dbReference type="OrthoDB" id="279935at2"/>
<keyword evidence="2" id="KW-1185">Reference proteome</keyword>
<reference evidence="1 2" key="1">
    <citation type="journal article" date="2013" name="Mar. Genomics">
        <title>Expression of sulfatases in Rhodopirellula baltica and the diversity of sulfatases in the genus Rhodopirellula.</title>
        <authorList>
            <person name="Wegner C.E."/>
            <person name="Richter-Heitmann T."/>
            <person name="Klindworth A."/>
            <person name="Klockow C."/>
            <person name="Richter M."/>
            <person name="Achstetter T."/>
            <person name="Glockner F.O."/>
            <person name="Harder J."/>
        </authorList>
    </citation>
    <scope>NUCLEOTIDE SEQUENCE [LARGE SCALE GENOMIC DNA]</scope>
    <source>
        <strain evidence="1 2">SM41</strain>
    </source>
</reference>
<dbReference type="EMBL" id="ANOH01000075">
    <property type="protein sequence ID" value="EMI57647.1"/>
    <property type="molecule type" value="Genomic_DNA"/>
</dbReference>
<comment type="caution">
    <text evidence="1">The sequence shown here is derived from an EMBL/GenBank/DDBJ whole genome shotgun (WGS) entry which is preliminary data.</text>
</comment>
<dbReference type="AlphaFoldDB" id="M5U862"/>
<sequence length="126" mass="13793">MAKFYVQCGNRSVIVEAIDHEAAAMHLIDSAMQPHVWIYDDADLSDSDRHAHLAIEALLTLAPEIRVSERGLGRADAVALGTPEVLQRWHQTMVALSRLFRSAGLTPKSMSELNYPNNGPNSALSA</sequence>
<protein>
    <submittedName>
        <fullName evidence="1">Uncharacterized protein</fullName>
    </submittedName>
</protein>
<proteinExistence type="predicted"/>
<evidence type="ECO:0000313" key="2">
    <source>
        <dbReference type="Proteomes" id="UP000011885"/>
    </source>
</evidence>
<gene>
    <name evidence="1" type="ORF">RSSM_00901</name>
</gene>
<dbReference type="Proteomes" id="UP000011885">
    <property type="component" value="Unassembled WGS sequence"/>
</dbReference>